<dbReference type="SUPFAM" id="SSF53448">
    <property type="entry name" value="Nucleotide-diphospho-sugar transferases"/>
    <property type="match status" value="1"/>
</dbReference>
<dbReference type="PANTHER" id="PTHR22916:SF51">
    <property type="entry name" value="GLYCOSYLTRANSFERASE EPSH-RELATED"/>
    <property type="match status" value="1"/>
</dbReference>
<dbReference type="EMBL" id="CP040852">
    <property type="protein sequence ID" value="QIA89381.1"/>
    <property type="molecule type" value="Genomic_DNA"/>
</dbReference>
<dbReference type="GO" id="GO:0016757">
    <property type="term" value="F:glycosyltransferase activity"/>
    <property type="evidence" value="ECO:0007669"/>
    <property type="project" value="UniProtKB-KW"/>
</dbReference>
<sequence length="317" mass="37381">MKGLVSIVVPAYNVENYVRRCIESIDKQTYSNYEVIFVNDGSTDNTQTILEEFVNKKQNYKLVNQKNVGLSGARNTGIRHAQGEFIYFLDPDDWIESELLAKSVTYLSEKQVDMVFFDFYLTQGKEGYKKQFWFKNRPQSGSYSSKEALEILLDCKIGNYSWSNVARTKLFTDNKIEFPSGRTYEDLATTYKLIGKSRAIYFIDDHLYYYYQNNAGSITKTWKYKDYLDTMKSFGEIEEYMHVNYPELLKKLVNLKLTMLFSFLDNSYGSEYCSKIQEQIITIVIREYADISLKNRFKYLLLKTKLYFVVKKLRRQV</sequence>
<keyword evidence="1" id="KW-0328">Glycosyltransferase</keyword>
<name>A0A4S2EDU6_9LACO</name>
<protein>
    <submittedName>
        <fullName evidence="3">Glycosyltransferase family 2 protein</fullName>
    </submittedName>
</protein>
<accession>A0A4S2EDU6</accession>
<evidence type="ECO:0000256" key="2">
    <source>
        <dbReference type="ARBA" id="ARBA00022679"/>
    </source>
</evidence>
<evidence type="ECO:0000313" key="4">
    <source>
        <dbReference type="Proteomes" id="UP000463931"/>
    </source>
</evidence>
<dbReference type="InterPro" id="IPR029044">
    <property type="entry name" value="Nucleotide-diphossugar_trans"/>
</dbReference>
<dbReference type="RefSeq" id="WP_135056209.1">
    <property type="nucleotide sequence ID" value="NZ_CP040852.1"/>
</dbReference>
<gene>
    <name evidence="3" type="ORF">FEE40_03855</name>
</gene>
<dbReference type="Pfam" id="PF00535">
    <property type="entry name" value="Glycos_transf_2"/>
    <property type="match status" value="1"/>
</dbReference>
<evidence type="ECO:0000256" key="1">
    <source>
        <dbReference type="ARBA" id="ARBA00022676"/>
    </source>
</evidence>
<dbReference type="InterPro" id="IPR001173">
    <property type="entry name" value="Glyco_trans_2-like"/>
</dbReference>
<dbReference type="Proteomes" id="UP000463931">
    <property type="component" value="Chromosome"/>
</dbReference>
<dbReference type="Gene3D" id="3.90.550.10">
    <property type="entry name" value="Spore Coat Polysaccharide Biosynthesis Protein SpsA, Chain A"/>
    <property type="match status" value="1"/>
</dbReference>
<dbReference type="CDD" id="cd00761">
    <property type="entry name" value="Glyco_tranf_GTA_type"/>
    <property type="match status" value="1"/>
</dbReference>
<dbReference type="AlphaFoldDB" id="A0A4S2EDU6"/>
<dbReference type="PANTHER" id="PTHR22916">
    <property type="entry name" value="GLYCOSYLTRANSFERASE"/>
    <property type="match status" value="1"/>
</dbReference>
<organism evidence="3 4">
    <name type="scientific">Ligilactobacillus murinus</name>
    <dbReference type="NCBI Taxonomy" id="1622"/>
    <lineage>
        <taxon>Bacteria</taxon>
        <taxon>Bacillati</taxon>
        <taxon>Bacillota</taxon>
        <taxon>Bacilli</taxon>
        <taxon>Lactobacillales</taxon>
        <taxon>Lactobacillaceae</taxon>
        <taxon>Ligilactobacillus</taxon>
    </lineage>
</organism>
<keyword evidence="2" id="KW-0808">Transferase</keyword>
<proteinExistence type="predicted"/>
<evidence type="ECO:0000313" key="3">
    <source>
        <dbReference type="EMBL" id="QIA89381.1"/>
    </source>
</evidence>
<reference evidence="3 4" key="1">
    <citation type="journal article" date="2019" name="Nat. Med.">
        <title>Preventing dysbiosis of the neonatal mouse intestinal microbiome protects against late-onset sepsis.</title>
        <authorList>
            <person name="Singer J.R."/>
            <person name="Blosser E.G."/>
            <person name="Zindl C.L."/>
            <person name="Silberger D.J."/>
            <person name="Conlan S."/>
            <person name="Laufer V.A."/>
            <person name="DiToro D."/>
            <person name="Deming C."/>
            <person name="Kumar R."/>
            <person name="Morrow C.D."/>
            <person name="Segre J.A."/>
            <person name="Gray M.J."/>
            <person name="Randolph D.A."/>
            <person name="Weaver C.T."/>
        </authorList>
    </citation>
    <scope>NUCLEOTIDE SEQUENCE [LARGE SCALE GENOMIC DNA]</scope>
    <source>
        <strain evidence="3 4">V10</strain>
    </source>
</reference>